<gene>
    <name evidence="2" type="ORF">KIPB_011160</name>
</gene>
<proteinExistence type="predicted"/>
<feature type="region of interest" description="Disordered" evidence="1">
    <location>
        <begin position="1"/>
        <end position="218"/>
    </location>
</feature>
<protein>
    <submittedName>
        <fullName evidence="2">Uncharacterized protein</fullName>
    </submittedName>
</protein>
<comment type="caution">
    <text evidence="2">The sequence shown here is derived from an EMBL/GenBank/DDBJ whole genome shotgun (WGS) entry which is preliminary data.</text>
</comment>
<evidence type="ECO:0000313" key="2">
    <source>
        <dbReference type="EMBL" id="GIQ88821.1"/>
    </source>
</evidence>
<feature type="compositionally biased region" description="Polar residues" evidence="1">
    <location>
        <begin position="196"/>
        <end position="208"/>
    </location>
</feature>
<accession>A0A9K3D627</accession>
<dbReference type="EMBL" id="BDIP01004427">
    <property type="protein sequence ID" value="GIQ88821.1"/>
    <property type="molecule type" value="Genomic_DNA"/>
</dbReference>
<feature type="compositionally biased region" description="Polar residues" evidence="1">
    <location>
        <begin position="25"/>
        <end position="36"/>
    </location>
</feature>
<dbReference type="Proteomes" id="UP000265618">
    <property type="component" value="Unassembled WGS sequence"/>
</dbReference>
<keyword evidence="3" id="KW-1185">Reference proteome</keyword>
<reference evidence="2 3" key="1">
    <citation type="journal article" date="2018" name="PLoS ONE">
        <title>The draft genome of Kipferlia bialata reveals reductive genome evolution in fornicate parasites.</title>
        <authorList>
            <person name="Tanifuji G."/>
            <person name="Takabayashi S."/>
            <person name="Kume K."/>
            <person name="Takagi M."/>
            <person name="Nakayama T."/>
            <person name="Kamikawa R."/>
            <person name="Inagaki Y."/>
            <person name="Hashimoto T."/>
        </authorList>
    </citation>
    <scope>NUCLEOTIDE SEQUENCE [LARGE SCALE GENOMIC DNA]</scope>
    <source>
        <strain evidence="2">NY0173</strain>
    </source>
</reference>
<feature type="compositionally biased region" description="Basic and acidic residues" evidence="1">
    <location>
        <begin position="160"/>
        <end position="185"/>
    </location>
</feature>
<organism evidence="2 3">
    <name type="scientific">Kipferlia bialata</name>
    <dbReference type="NCBI Taxonomy" id="797122"/>
    <lineage>
        <taxon>Eukaryota</taxon>
        <taxon>Metamonada</taxon>
        <taxon>Carpediemonas-like organisms</taxon>
        <taxon>Kipferlia</taxon>
    </lineage>
</organism>
<evidence type="ECO:0000256" key="1">
    <source>
        <dbReference type="SAM" id="MobiDB-lite"/>
    </source>
</evidence>
<evidence type="ECO:0000313" key="3">
    <source>
        <dbReference type="Proteomes" id="UP000265618"/>
    </source>
</evidence>
<feature type="non-terminal residue" evidence="2">
    <location>
        <position position="218"/>
    </location>
</feature>
<dbReference type="AlphaFoldDB" id="A0A9K3D627"/>
<name>A0A9K3D627_9EUKA</name>
<sequence>ERDVSHTPLYNRPVTREREAPAQAMSMSQLGSTRRTSFAHGQATHTPSMRQSRLAAGSHRPPSARRVTSSLSRPTSHRESQQEGSPRHKAIADNRDLIARAQMVRQRARSADRHSAALSQTSRVGSRHSGVPGSVVPTRRAPPTVSVKRPSSRAGGISKATERINRKGQERRLESARISRSRDSTQGHASRALMTPSGTNPLPRQGLTTPRRRTEAQR</sequence>